<keyword evidence="4" id="KW-1185">Reference proteome</keyword>
<evidence type="ECO:0000259" key="2">
    <source>
        <dbReference type="Pfam" id="PF01321"/>
    </source>
</evidence>
<evidence type="ECO:0000259" key="1">
    <source>
        <dbReference type="Pfam" id="PF00557"/>
    </source>
</evidence>
<dbReference type="Pfam" id="PF00557">
    <property type="entry name" value="Peptidase_M24"/>
    <property type="match status" value="1"/>
</dbReference>
<dbReference type="Gene3D" id="3.40.350.10">
    <property type="entry name" value="Creatinase/prolidase N-terminal domain"/>
    <property type="match status" value="1"/>
</dbReference>
<dbReference type="CDD" id="cd01066">
    <property type="entry name" value="APP_MetAP"/>
    <property type="match status" value="1"/>
</dbReference>
<dbReference type="PANTHER" id="PTHR46112">
    <property type="entry name" value="AMINOPEPTIDASE"/>
    <property type="match status" value="1"/>
</dbReference>
<proteinExistence type="predicted"/>
<dbReference type="InterPro" id="IPR036005">
    <property type="entry name" value="Creatinase/aminopeptidase-like"/>
</dbReference>
<evidence type="ECO:0000313" key="3">
    <source>
        <dbReference type="EMBL" id="MEO1758847.1"/>
    </source>
</evidence>
<name>A0ABV0E699_9BURK</name>
<gene>
    <name evidence="3" type="ORF">VOI32_33620</name>
</gene>
<reference evidence="3 4" key="1">
    <citation type="submission" date="2024-01" db="EMBL/GenBank/DDBJ databases">
        <title>The diversity of rhizobia nodulating Mimosa spp. in eleven states of Brazil covering several biomes is determined by host plant, location, and edaphic factors.</title>
        <authorList>
            <person name="Rouws L."/>
            <person name="Barauna A."/>
            <person name="Beukes C."/>
            <person name="De Faria S.M."/>
            <person name="Gross E."/>
            <person name="Dos Reis Junior F.B."/>
            <person name="Simon M."/>
            <person name="Maluk M."/>
            <person name="Odee D.W."/>
            <person name="Kenicer G."/>
            <person name="Young J.P.W."/>
            <person name="Reis V.M."/>
            <person name="Zilli J."/>
            <person name="James E.K."/>
        </authorList>
    </citation>
    <scope>NUCLEOTIDE SEQUENCE [LARGE SCALE GENOMIC DNA]</scope>
    <source>
        <strain evidence="3 4">JHI1651</strain>
    </source>
</reference>
<feature type="domain" description="Peptidase M24" evidence="1">
    <location>
        <begin position="180"/>
        <end position="380"/>
    </location>
</feature>
<dbReference type="Pfam" id="PF01321">
    <property type="entry name" value="Creatinase_N"/>
    <property type="match status" value="1"/>
</dbReference>
<dbReference type="RefSeq" id="WP_012406594.1">
    <property type="nucleotide sequence ID" value="NZ_JAKUCO010000028.1"/>
</dbReference>
<dbReference type="InterPro" id="IPR050659">
    <property type="entry name" value="Peptidase_M24B"/>
</dbReference>
<evidence type="ECO:0000313" key="4">
    <source>
        <dbReference type="Proteomes" id="UP001462961"/>
    </source>
</evidence>
<dbReference type="InterPro" id="IPR000994">
    <property type="entry name" value="Pept_M24"/>
</dbReference>
<dbReference type="InterPro" id="IPR000587">
    <property type="entry name" value="Creatinase_N"/>
</dbReference>
<dbReference type="SUPFAM" id="SSF53092">
    <property type="entry name" value="Creatinase/prolidase N-terminal domain"/>
    <property type="match status" value="1"/>
</dbReference>
<dbReference type="Gene3D" id="3.90.230.10">
    <property type="entry name" value="Creatinase/methionine aminopeptidase superfamily"/>
    <property type="match status" value="1"/>
</dbReference>
<protein>
    <submittedName>
        <fullName evidence="3">Xaa-Pro peptidase family protein</fullName>
    </submittedName>
</protein>
<sequence length="398" mass="44888">MNALQLEIPRAFRPPAPAVPIAEMHQRLANIRSEMVKAKIDVIVLTDKKNIDYFTDYQELSWDHKARPVFVAISLQDFALFGSLGESRTVEIRPRVFDPVYYNGYLDEAVTATVDWIKARTATRTAHIAVDYGQDMFGRGSLRLIEELSSLDACGRIKSATDPIWRVRMIKSRFEADLNRTAYEIVDAAFNQTIRYAYIGMTEYELYYLMQAQTYLNGAESAEPIATLFSKGDFAYARTAKERKLEEGHYIWTDFRATYGGYPADCNRIARAGEPADWEISTYAAVRFLTLKLASEIRPGLSCSDIYGRFDQLWRAADLGSRYCAVSRIGHGGGMDVTEPPSLSAADKTVIEPGMVLHIEPKLERDGAVFQFEEVVFVTESGVEFLSMLSPETLPVIR</sequence>
<feature type="domain" description="Creatinase N-terminal" evidence="2">
    <location>
        <begin position="27"/>
        <end position="170"/>
    </location>
</feature>
<dbReference type="SUPFAM" id="SSF55920">
    <property type="entry name" value="Creatinase/aminopeptidase"/>
    <property type="match status" value="1"/>
</dbReference>
<comment type="caution">
    <text evidence="3">The sequence shown here is derived from an EMBL/GenBank/DDBJ whole genome shotgun (WGS) entry which is preliminary data.</text>
</comment>
<dbReference type="EMBL" id="JAYLVJ010000063">
    <property type="protein sequence ID" value="MEO1758847.1"/>
    <property type="molecule type" value="Genomic_DNA"/>
</dbReference>
<dbReference type="InterPro" id="IPR029149">
    <property type="entry name" value="Creatin/AminoP/Spt16_N"/>
</dbReference>
<accession>A0ABV0E699</accession>
<dbReference type="Proteomes" id="UP001462961">
    <property type="component" value="Unassembled WGS sequence"/>
</dbReference>
<organism evidence="3 4">
    <name type="scientific">Paraburkholderia caribensis</name>
    <dbReference type="NCBI Taxonomy" id="75105"/>
    <lineage>
        <taxon>Bacteria</taxon>
        <taxon>Pseudomonadati</taxon>
        <taxon>Pseudomonadota</taxon>
        <taxon>Betaproteobacteria</taxon>
        <taxon>Burkholderiales</taxon>
        <taxon>Burkholderiaceae</taxon>
        <taxon>Paraburkholderia</taxon>
    </lineage>
</organism>
<dbReference type="PANTHER" id="PTHR46112:SF2">
    <property type="entry name" value="XAA-PRO AMINOPEPTIDASE P-RELATED"/>
    <property type="match status" value="1"/>
</dbReference>